<keyword evidence="2" id="KW-1185">Reference proteome</keyword>
<evidence type="ECO:0000313" key="2">
    <source>
        <dbReference type="Proteomes" id="UP000189701"/>
    </source>
</evidence>
<reference evidence="3" key="2">
    <citation type="submission" date="2025-08" db="UniProtKB">
        <authorList>
            <consortium name="RefSeq"/>
        </authorList>
    </citation>
    <scope>IDENTIFICATION</scope>
    <source>
        <tissue evidence="3">Leaf</tissue>
    </source>
</reference>
<dbReference type="Proteomes" id="UP000189701">
    <property type="component" value="Unplaced"/>
</dbReference>
<dbReference type="AlphaFoldDB" id="A0A1U7W5E5"/>
<accession>A0A1U7W5E5</accession>
<proteinExistence type="predicted"/>
<dbReference type="InterPro" id="IPR000477">
    <property type="entry name" value="RT_dom"/>
</dbReference>
<dbReference type="PANTHER" id="PTHR19446">
    <property type="entry name" value="REVERSE TRANSCRIPTASES"/>
    <property type="match status" value="1"/>
</dbReference>
<feature type="domain" description="Reverse transcriptase" evidence="1">
    <location>
        <begin position="1"/>
        <end position="131"/>
    </location>
</feature>
<protein>
    <submittedName>
        <fullName evidence="3">Uncharacterized protein LOC104220332</fullName>
    </submittedName>
</protein>
<dbReference type="RefSeq" id="XP_009769480.1">
    <property type="nucleotide sequence ID" value="XM_009771178.1"/>
</dbReference>
<evidence type="ECO:0000259" key="1">
    <source>
        <dbReference type="PROSITE" id="PS50878"/>
    </source>
</evidence>
<gene>
    <name evidence="3" type="primary">LOC104220332</name>
</gene>
<dbReference type="eggNOG" id="KOG1075">
    <property type="taxonomic scope" value="Eukaryota"/>
</dbReference>
<evidence type="ECO:0000313" key="3">
    <source>
        <dbReference type="RefSeq" id="XP_009769480.1"/>
    </source>
</evidence>
<sequence length="131" mass="15073">MVFIDLEKVYDKVPKEVLWRYLEARGVPVTCVSLIKDMYDGVKTQVRTVGGGSDHFPVMIGLDQGSTLNPFLFALVRDVLTRHIQQEVPWCMLFEDDIVLIDEMRDGVNKQLEVWRQALESKGFKLSKIKT</sequence>
<organism evidence="2 3">
    <name type="scientific">Nicotiana sylvestris</name>
    <name type="common">Wood tobacco</name>
    <name type="synonym">South American tobacco</name>
    <dbReference type="NCBI Taxonomy" id="4096"/>
    <lineage>
        <taxon>Eukaryota</taxon>
        <taxon>Viridiplantae</taxon>
        <taxon>Streptophyta</taxon>
        <taxon>Embryophyta</taxon>
        <taxon>Tracheophyta</taxon>
        <taxon>Spermatophyta</taxon>
        <taxon>Magnoliopsida</taxon>
        <taxon>eudicotyledons</taxon>
        <taxon>Gunneridae</taxon>
        <taxon>Pentapetalae</taxon>
        <taxon>asterids</taxon>
        <taxon>lamiids</taxon>
        <taxon>Solanales</taxon>
        <taxon>Solanaceae</taxon>
        <taxon>Nicotianoideae</taxon>
        <taxon>Nicotianeae</taxon>
        <taxon>Nicotiana</taxon>
    </lineage>
</organism>
<name>A0A1U7W5E5_NICSY</name>
<dbReference type="STRING" id="4096.A0A1U7W5E5"/>
<dbReference type="PROSITE" id="PS50878">
    <property type="entry name" value="RT_POL"/>
    <property type="match status" value="1"/>
</dbReference>
<reference evidence="2" key="1">
    <citation type="journal article" date="2013" name="Genome Biol.">
        <title>Reference genomes and transcriptomes of Nicotiana sylvestris and Nicotiana tomentosiformis.</title>
        <authorList>
            <person name="Sierro N."/>
            <person name="Battey J.N."/>
            <person name="Ouadi S."/>
            <person name="Bovet L."/>
            <person name="Goepfert S."/>
            <person name="Bakaher N."/>
            <person name="Peitsch M.C."/>
            <person name="Ivanov N.V."/>
        </authorList>
    </citation>
    <scope>NUCLEOTIDE SEQUENCE [LARGE SCALE GENOMIC DNA]</scope>
</reference>
<dbReference type="Pfam" id="PF00078">
    <property type="entry name" value="RVT_1"/>
    <property type="match status" value="1"/>
</dbReference>